<feature type="transmembrane region" description="Helical" evidence="5">
    <location>
        <begin position="174"/>
        <end position="196"/>
    </location>
</feature>
<comment type="caution">
    <text evidence="7">The sequence shown here is derived from an EMBL/GenBank/DDBJ whole genome shotgun (WGS) entry which is preliminary data.</text>
</comment>
<keyword evidence="3" id="KW-0804">Transcription</keyword>
<dbReference type="RefSeq" id="WP_304449967.1">
    <property type="nucleotide sequence ID" value="NZ_JARRAH010000004.1"/>
</dbReference>
<sequence>MTSITRLLSRRQSAKSIQQEKDAEPTVLAMDDESADEIFNALSSATTRSILTSLYKKPKTASEIGDEVDTSLQNINYHLTKLKENDLIEVADTWYSDQGKEMKVYTPSDEALVLFAGEDLTQSTVLSSIKNLIGIVAAFSIVSVLVDQLFRRFASSSSPISAGAGQSSSEVTTFMLPPGAIFFLGTLFAVVVFLCVRHYQEQHH</sequence>
<dbReference type="SUPFAM" id="SSF46785">
    <property type="entry name" value="Winged helix' DNA-binding domain"/>
    <property type="match status" value="1"/>
</dbReference>
<dbReference type="EMBL" id="JBHSXM010000004">
    <property type="protein sequence ID" value="MFC6838254.1"/>
    <property type="molecule type" value="Genomic_DNA"/>
</dbReference>
<evidence type="ECO:0000256" key="4">
    <source>
        <dbReference type="SAM" id="MobiDB-lite"/>
    </source>
</evidence>
<proteinExistence type="predicted"/>
<feature type="transmembrane region" description="Helical" evidence="5">
    <location>
        <begin position="132"/>
        <end position="154"/>
    </location>
</feature>
<evidence type="ECO:0000259" key="6">
    <source>
        <dbReference type="SMART" id="SM00418"/>
    </source>
</evidence>
<keyword evidence="5" id="KW-0812">Transmembrane</keyword>
<dbReference type="Proteomes" id="UP001596406">
    <property type="component" value="Unassembled WGS sequence"/>
</dbReference>
<keyword evidence="2" id="KW-0238">DNA-binding</keyword>
<dbReference type="InterPro" id="IPR036388">
    <property type="entry name" value="WH-like_DNA-bd_sf"/>
</dbReference>
<dbReference type="InterPro" id="IPR001845">
    <property type="entry name" value="HTH_ArsR_DNA-bd_dom"/>
</dbReference>
<dbReference type="InterPro" id="IPR036390">
    <property type="entry name" value="WH_DNA-bd_sf"/>
</dbReference>
<reference evidence="7 8" key="1">
    <citation type="journal article" date="2019" name="Int. J. Syst. Evol. Microbiol.">
        <title>The Global Catalogue of Microorganisms (GCM) 10K type strain sequencing project: providing services to taxonomists for standard genome sequencing and annotation.</title>
        <authorList>
            <consortium name="The Broad Institute Genomics Platform"/>
            <consortium name="The Broad Institute Genome Sequencing Center for Infectious Disease"/>
            <person name="Wu L."/>
            <person name="Ma J."/>
        </authorList>
    </citation>
    <scope>NUCLEOTIDE SEQUENCE [LARGE SCALE GENOMIC DNA]</scope>
    <source>
        <strain evidence="7 8">PSRA2</strain>
    </source>
</reference>
<dbReference type="CDD" id="cd00090">
    <property type="entry name" value="HTH_ARSR"/>
    <property type="match status" value="1"/>
</dbReference>
<evidence type="ECO:0000313" key="7">
    <source>
        <dbReference type="EMBL" id="MFC6838254.1"/>
    </source>
</evidence>
<keyword evidence="8" id="KW-1185">Reference proteome</keyword>
<dbReference type="GO" id="GO:0003677">
    <property type="term" value="F:DNA binding"/>
    <property type="evidence" value="ECO:0007669"/>
    <property type="project" value="UniProtKB-KW"/>
</dbReference>
<dbReference type="AlphaFoldDB" id="A0ABD5UHC8"/>
<name>A0ABD5UHC8_9EURY</name>
<keyword evidence="1" id="KW-0805">Transcription regulation</keyword>
<gene>
    <name evidence="7" type="ORF">ACFQHK_17370</name>
</gene>
<evidence type="ECO:0000313" key="8">
    <source>
        <dbReference type="Proteomes" id="UP001596406"/>
    </source>
</evidence>
<protein>
    <submittedName>
        <fullName evidence="7">ArsR/SmtB family transcription factor</fullName>
    </submittedName>
</protein>
<keyword evidence="5" id="KW-1133">Transmembrane helix</keyword>
<evidence type="ECO:0000256" key="3">
    <source>
        <dbReference type="ARBA" id="ARBA00023163"/>
    </source>
</evidence>
<dbReference type="PANTHER" id="PTHR43132">
    <property type="entry name" value="ARSENICAL RESISTANCE OPERON REPRESSOR ARSR-RELATED"/>
    <property type="match status" value="1"/>
</dbReference>
<dbReference type="PANTHER" id="PTHR43132:SF2">
    <property type="entry name" value="ARSENICAL RESISTANCE OPERON REPRESSOR ARSR-RELATED"/>
    <property type="match status" value="1"/>
</dbReference>
<dbReference type="SMART" id="SM00418">
    <property type="entry name" value="HTH_ARSR"/>
    <property type="match status" value="1"/>
</dbReference>
<feature type="region of interest" description="Disordered" evidence="4">
    <location>
        <begin position="1"/>
        <end position="24"/>
    </location>
</feature>
<evidence type="ECO:0000256" key="5">
    <source>
        <dbReference type="SAM" id="Phobius"/>
    </source>
</evidence>
<dbReference type="InterPro" id="IPR011991">
    <property type="entry name" value="ArsR-like_HTH"/>
</dbReference>
<accession>A0ABD5UHC8</accession>
<evidence type="ECO:0000256" key="2">
    <source>
        <dbReference type="ARBA" id="ARBA00023125"/>
    </source>
</evidence>
<evidence type="ECO:0000256" key="1">
    <source>
        <dbReference type="ARBA" id="ARBA00023015"/>
    </source>
</evidence>
<keyword evidence="5" id="KW-0472">Membrane</keyword>
<dbReference type="InterPro" id="IPR051011">
    <property type="entry name" value="Metal_resp_trans_reg"/>
</dbReference>
<dbReference type="Gene3D" id="1.10.10.10">
    <property type="entry name" value="Winged helix-like DNA-binding domain superfamily/Winged helix DNA-binding domain"/>
    <property type="match status" value="1"/>
</dbReference>
<organism evidence="7 8">
    <name type="scientific">Halomarina ordinaria</name>
    <dbReference type="NCBI Taxonomy" id="3033939"/>
    <lineage>
        <taxon>Archaea</taxon>
        <taxon>Methanobacteriati</taxon>
        <taxon>Methanobacteriota</taxon>
        <taxon>Stenosarchaea group</taxon>
        <taxon>Halobacteria</taxon>
        <taxon>Halobacteriales</taxon>
        <taxon>Natronomonadaceae</taxon>
        <taxon>Halomarina</taxon>
    </lineage>
</organism>
<dbReference type="Pfam" id="PF12840">
    <property type="entry name" value="HTH_20"/>
    <property type="match status" value="1"/>
</dbReference>
<feature type="domain" description="HTH arsR-type" evidence="6">
    <location>
        <begin position="37"/>
        <end position="120"/>
    </location>
</feature>